<comment type="caution">
    <text evidence="2">The sequence shown here is derived from an EMBL/GenBank/DDBJ whole genome shotgun (WGS) entry which is preliminary data.</text>
</comment>
<dbReference type="Proteomes" id="UP001164929">
    <property type="component" value="Chromosome 14"/>
</dbReference>
<keyword evidence="3" id="KW-1185">Reference proteome</keyword>
<name>A0AAD6PYY7_9ROSI</name>
<feature type="compositionally biased region" description="Low complexity" evidence="1">
    <location>
        <begin position="76"/>
        <end position="86"/>
    </location>
</feature>
<dbReference type="EMBL" id="JAQIZT010000014">
    <property type="protein sequence ID" value="KAJ6971765.1"/>
    <property type="molecule type" value="Genomic_DNA"/>
</dbReference>
<sequence length="140" mass="15716">MDQQKTRCQKKIQILFRNKLCSVTVAGNRSYLRLPLPRSFSSCKKPIEPPNNLKSSQYILHKPPILHQNHLINSTATSTASSLSRNSRTRSLRQLSSPPYSASLAYNNLKSTNPDPNGSNDYNPLYAAIEQKISKSNEIS</sequence>
<proteinExistence type="predicted"/>
<dbReference type="AlphaFoldDB" id="A0AAD6PYY7"/>
<accession>A0AAD6PYY7</accession>
<gene>
    <name evidence="2" type="ORF">NC653_032335</name>
</gene>
<feature type="compositionally biased region" description="Polar residues" evidence="1">
    <location>
        <begin position="98"/>
        <end position="122"/>
    </location>
</feature>
<organism evidence="2 3">
    <name type="scientific">Populus alba x Populus x berolinensis</name>
    <dbReference type="NCBI Taxonomy" id="444605"/>
    <lineage>
        <taxon>Eukaryota</taxon>
        <taxon>Viridiplantae</taxon>
        <taxon>Streptophyta</taxon>
        <taxon>Embryophyta</taxon>
        <taxon>Tracheophyta</taxon>
        <taxon>Spermatophyta</taxon>
        <taxon>Magnoliopsida</taxon>
        <taxon>eudicotyledons</taxon>
        <taxon>Gunneridae</taxon>
        <taxon>Pentapetalae</taxon>
        <taxon>rosids</taxon>
        <taxon>fabids</taxon>
        <taxon>Malpighiales</taxon>
        <taxon>Salicaceae</taxon>
        <taxon>Saliceae</taxon>
        <taxon>Populus</taxon>
    </lineage>
</organism>
<evidence type="ECO:0000313" key="3">
    <source>
        <dbReference type="Proteomes" id="UP001164929"/>
    </source>
</evidence>
<evidence type="ECO:0000313" key="2">
    <source>
        <dbReference type="EMBL" id="KAJ6971765.1"/>
    </source>
</evidence>
<reference evidence="2" key="1">
    <citation type="journal article" date="2023" name="Mol. Ecol. Resour.">
        <title>Chromosome-level genome assembly of a triploid poplar Populus alba 'Berolinensis'.</title>
        <authorList>
            <person name="Chen S."/>
            <person name="Yu Y."/>
            <person name="Wang X."/>
            <person name="Wang S."/>
            <person name="Zhang T."/>
            <person name="Zhou Y."/>
            <person name="He R."/>
            <person name="Meng N."/>
            <person name="Wang Y."/>
            <person name="Liu W."/>
            <person name="Liu Z."/>
            <person name="Liu J."/>
            <person name="Guo Q."/>
            <person name="Huang H."/>
            <person name="Sederoff R.R."/>
            <person name="Wang G."/>
            <person name="Qu G."/>
            <person name="Chen S."/>
        </authorList>
    </citation>
    <scope>NUCLEOTIDE SEQUENCE</scope>
    <source>
        <strain evidence="2">SC-2020</strain>
    </source>
</reference>
<feature type="region of interest" description="Disordered" evidence="1">
    <location>
        <begin position="76"/>
        <end position="123"/>
    </location>
</feature>
<protein>
    <submittedName>
        <fullName evidence="2">Uncharacterized protein</fullName>
    </submittedName>
</protein>
<evidence type="ECO:0000256" key="1">
    <source>
        <dbReference type="SAM" id="MobiDB-lite"/>
    </source>
</evidence>